<protein>
    <submittedName>
        <fullName evidence="1">Uncharacterized protein</fullName>
    </submittedName>
</protein>
<proteinExistence type="predicted"/>
<keyword evidence="2" id="KW-1185">Reference proteome</keyword>
<dbReference type="Proteomes" id="UP000499080">
    <property type="component" value="Unassembled WGS sequence"/>
</dbReference>
<reference evidence="1 2" key="1">
    <citation type="journal article" date="2019" name="Sci. Rep.">
        <title>Orb-weaving spider Araneus ventricosus genome elucidates the spidroin gene catalogue.</title>
        <authorList>
            <person name="Kono N."/>
            <person name="Nakamura H."/>
            <person name="Ohtoshi R."/>
            <person name="Moran D.A.P."/>
            <person name="Shinohara A."/>
            <person name="Yoshida Y."/>
            <person name="Fujiwara M."/>
            <person name="Mori M."/>
            <person name="Tomita M."/>
            <person name="Arakawa K."/>
        </authorList>
    </citation>
    <scope>NUCLEOTIDE SEQUENCE [LARGE SCALE GENOMIC DNA]</scope>
</reference>
<sequence length="108" mass="12798">MFGERPTIDSLFPLTGRPGHVVRYCRERKLFFDDYRSYNFKRKRLTTISDDQTIRRPTPSLAAISHALQIARHLADPASLPVVELRELERSDLPRRVRPLDENLRRRR</sequence>
<gene>
    <name evidence="1" type="ORF">AVEN_235449_1</name>
</gene>
<name>A0A4Y2A4A9_ARAVE</name>
<organism evidence="1 2">
    <name type="scientific">Araneus ventricosus</name>
    <name type="common">Orbweaver spider</name>
    <name type="synonym">Epeira ventricosa</name>
    <dbReference type="NCBI Taxonomy" id="182803"/>
    <lineage>
        <taxon>Eukaryota</taxon>
        <taxon>Metazoa</taxon>
        <taxon>Ecdysozoa</taxon>
        <taxon>Arthropoda</taxon>
        <taxon>Chelicerata</taxon>
        <taxon>Arachnida</taxon>
        <taxon>Araneae</taxon>
        <taxon>Araneomorphae</taxon>
        <taxon>Entelegynae</taxon>
        <taxon>Araneoidea</taxon>
        <taxon>Araneidae</taxon>
        <taxon>Araneus</taxon>
    </lineage>
</organism>
<evidence type="ECO:0000313" key="1">
    <source>
        <dbReference type="EMBL" id="GBL74520.1"/>
    </source>
</evidence>
<evidence type="ECO:0000313" key="2">
    <source>
        <dbReference type="Proteomes" id="UP000499080"/>
    </source>
</evidence>
<comment type="caution">
    <text evidence="1">The sequence shown here is derived from an EMBL/GenBank/DDBJ whole genome shotgun (WGS) entry which is preliminary data.</text>
</comment>
<dbReference type="EMBL" id="BGPR01000005">
    <property type="protein sequence ID" value="GBL74520.1"/>
    <property type="molecule type" value="Genomic_DNA"/>
</dbReference>
<accession>A0A4Y2A4A9</accession>
<dbReference type="AlphaFoldDB" id="A0A4Y2A4A9"/>